<evidence type="ECO:0000313" key="1">
    <source>
        <dbReference type="EMBL" id="OUC45893.1"/>
    </source>
</evidence>
<dbReference type="EMBL" id="LVZM01008141">
    <property type="protein sequence ID" value="OUC45893.1"/>
    <property type="molecule type" value="Genomic_DNA"/>
</dbReference>
<reference evidence="1 2" key="1">
    <citation type="submission" date="2015-04" db="EMBL/GenBank/DDBJ databases">
        <title>Draft genome of the roundworm Trichinella nativa.</title>
        <authorList>
            <person name="Mitreva M."/>
        </authorList>
    </citation>
    <scope>NUCLEOTIDE SEQUENCE [LARGE SCALE GENOMIC DNA]</scope>
    <source>
        <strain evidence="1 2">ISS45</strain>
    </source>
</reference>
<proteinExistence type="predicted"/>
<evidence type="ECO:0000313" key="2">
    <source>
        <dbReference type="Proteomes" id="UP000243006"/>
    </source>
</evidence>
<accession>A0A1Y3EL83</accession>
<dbReference type="AlphaFoldDB" id="A0A1Y3EL83"/>
<gene>
    <name evidence="1" type="ORF">D917_08146</name>
</gene>
<name>A0A1Y3EL83_9BILA</name>
<organism evidence="1 2">
    <name type="scientific">Trichinella nativa</name>
    <dbReference type="NCBI Taxonomy" id="6335"/>
    <lineage>
        <taxon>Eukaryota</taxon>
        <taxon>Metazoa</taxon>
        <taxon>Ecdysozoa</taxon>
        <taxon>Nematoda</taxon>
        <taxon>Enoplea</taxon>
        <taxon>Dorylaimia</taxon>
        <taxon>Trichinellida</taxon>
        <taxon>Trichinellidae</taxon>
        <taxon>Trichinella</taxon>
    </lineage>
</organism>
<protein>
    <submittedName>
        <fullName evidence="1">Uncharacterized protein</fullName>
    </submittedName>
</protein>
<sequence>MSSDSFFGQKYPPTSRFANNCSSNIYFNIRAKVVGHCTMAIRTERCAVEIATPPDGYTLATRV</sequence>
<comment type="caution">
    <text evidence="1">The sequence shown here is derived from an EMBL/GenBank/DDBJ whole genome shotgun (WGS) entry which is preliminary data.</text>
</comment>
<dbReference type="Proteomes" id="UP000243006">
    <property type="component" value="Unassembled WGS sequence"/>
</dbReference>